<sequence>MFTLTLRERQPADFPTLHRWLHAEPDPEWKRWDAPYFHSARPASPLSLAEFSERAQAEPPSPHRRVIALDGECIGMVTRMEEAPAGGGWWDLGVLLYDPAHWGGGLGTRALDLWTDATFRETDAHVLTLTTWGGNERMIRAAARVGYRECGRVPEARVWAGRRWDSVRLGRRRGWETGRHERVHSPGPDL</sequence>
<keyword evidence="3" id="KW-1185">Reference proteome</keyword>
<dbReference type="EC" id="2.-.-.-" evidence="2"/>
<keyword evidence="2" id="KW-0808">Transferase</keyword>
<accession>A0ABT7JJE8</accession>
<evidence type="ECO:0000259" key="1">
    <source>
        <dbReference type="PROSITE" id="PS51186"/>
    </source>
</evidence>
<dbReference type="PROSITE" id="PS51186">
    <property type="entry name" value="GNAT"/>
    <property type="match status" value="1"/>
</dbReference>
<dbReference type="GO" id="GO:0016740">
    <property type="term" value="F:transferase activity"/>
    <property type="evidence" value="ECO:0007669"/>
    <property type="project" value="UniProtKB-KW"/>
</dbReference>
<comment type="caution">
    <text evidence="2">The sequence shown here is derived from an EMBL/GenBank/DDBJ whole genome shotgun (WGS) entry which is preliminary data.</text>
</comment>
<dbReference type="PANTHER" id="PTHR43415:SF4">
    <property type="entry name" value="N-ACETYLTRANSFERASE DOMAIN-CONTAINING PROTEIN"/>
    <property type="match status" value="1"/>
</dbReference>
<dbReference type="InterPro" id="IPR016181">
    <property type="entry name" value="Acyl_CoA_acyltransferase"/>
</dbReference>
<dbReference type="EMBL" id="JASNGB010000161">
    <property type="protein sequence ID" value="MDL2345187.1"/>
    <property type="molecule type" value="Genomic_DNA"/>
</dbReference>
<gene>
    <name evidence="2" type="ORF">QOL99_13645</name>
</gene>
<dbReference type="RefSeq" id="WP_285524614.1">
    <property type="nucleotide sequence ID" value="NZ_JASNGB010000161.1"/>
</dbReference>
<protein>
    <submittedName>
        <fullName evidence="2">GNAT family protein</fullName>
        <ecNumber evidence="2">2.-.-.-</ecNumber>
    </submittedName>
</protein>
<feature type="domain" description="N-acetyltransferase" evidence="1">
    <location>
        <begin position="4"/>
        <end position="165"/>
    </location>
</feature>
<evidence type="ECO:0000313" key="3">
    <source>
        <dbReference type="Proteomes" id="UP001302059"/>
    </source>
</evidence>
<proteinExistence type="predicted"/>
<reference evidence="2 3" key="1">
    <citation type="submission" date="2023-05" db="EMBL/GenBank/DDBJ databases">
        <authorList>
            <person name="Gao F."/>
        </authorList>
    </citation>
    <scope>NUCLEOTIDE SEQUENCE [LARGE SCALE GENOMIC DNA]</scope>
    <source>
        <strain evidence="2 3">MIMF12</strain>
    </source>
</reference>
<name>A0ABT7JJE8_9DEIO</name>
<organism evidence="2 3">
    <name type="scientific">Deinococcus rhizophilus</name>
    <dbReference type="NCBI Taxonomy" id="3049544"/>
    <lineage>
        <taxon>Bacteria</taxon>
        <taxon>Thermotogati</taxon>
        <taxon>Deinococcota</taxon>
        <taxon>Deinococci</taxon>
        <taxon>Deinococcales</taxon>
        <taxon>Deinococcaceae</taxon>
        <taxon>Deinococcus</taxon>
    </lineage>
</organism>
<evidence type="ECO:0000313" key="2">
    <source>
        <dbReference type="EMBL" id="MDL2345187.1"/>
    </source>
</evidence>
<dbReference type="Gene3D" id="3.40.630.30">
    <property type="match status" value="1"/>
</dbReference>
<dbReference type="SUPFAM" id="SSF55729">
    <property type="entry name" value="Acyl-CoA N-acyltransferases (Nat)"/>
    <property type="match status" value="1"/>
</dbReference>
<dbReference type="Proteomes" id="UP001302059">
    <property type="component" value="Unassembled WGS sequence"/>
</dbReference>
<dbReference type="InterPro" id="IPR000182">
    <property type="entry name" value="GNAT_dom"/>
</dbReference>
<dbReference type="PANTHER" id="PTHR43415">
    <property type="entry name" value="SPERMIDINE N(1)-ACETYLTRANSFERASE"/>
    <property type="match status" value="1"/>
</dbReference>
<dbReference type="Pfam" id="PF13302">
    <property type="entry name" value="Acetyltransf_3"/>
    <property type="match status" value="1"/>
</dbReference>